<feature type="domain" description="Integrase catalytic" evidence="1">
    <location>
        <begin position="1"/>
        <end position="38"/>
    </location>
</feature>
<reference evidence="2 3" key="1">
    <citation type="submission" date="2018-11" db="EMBL/GenBank/DDBJ databases">
        <title>Sequencing Av. paragallinarum serogroups.</title>
        <authorList>
            <person name="Hellmuth J.E."/>
            <person name="Boucher C.E."/>
            <person name="Cason E.D."/>
        </authorList>
    </citation>
    <scope>NUCLEOTIDE SEQUENCE [LARGE SCALE GENOMIC DNA]</scope>
    <source>
        <strain evidence="2 3">SA-3</strain>
    </source>
</reference>
<dbReference type="SUPFAM" id="SSF53098">
    <property type="entry name" value="Ribonuclease H-like"/>
    <property type="match status" value="1"/>
</dbReference>
<dbReference type="InterPro" id="IPR012337">
    <property type="entry name" value="RNaseH-like_sf"/>
</dbReference>
<dbReference type="GO" id="GO:0015074">
    <property type="term" value="P:DNA integration"/>
    <property type="evidence" value="ECO:0007669"/>
    <property type="project" value="InterPro"/>
</dbReference>
<proteinExistence type="predicted"/>
<comment type="caution">
    <text evidence="2">The sequence shown here is derived from an EMBL/GenBank/DDBJ whole genome shotgun (WGS) entry which is preliminary data.</text>
</comment>
<sequence length="38" mass="4836">SFFGRLKTECYFGKRFETFEQLEKVIHEYIHYYNNERI</sequence>
<accession>A0A8B3TFB3</accession>
<dbReference type="Pfam" id="PF13333">
    <property type="entry name" value="rve_2"/>
    <property type="match status" value="1"/>
</dbReference>
<dbReference type="RefSeq" id="WP_130238997.1">
    <property type="nucleotide sequence ID" value="NZ_RQXS01000073.1"/>
</dbReference>
<evidence type="ECO:0000313" key="3">
    <source>
        <dbReference type="Proteomes" id="UP000294229"/>
    </source>
</evidence>
<gene>
    <name evidence="2" type="ORF">EIG79_10720</name>
</gene>
<dbReference type="InterPro" id="IPR001584">
    <property type="entry name" value="Integrase_cat-core"/>
</dbReference>
<dbReference type="Proteomes" id="UP000294229">
    <property type="component" value="Unassembled WGS sequence"/>
</dbReference>
<protein>
    <recommendedName>
        <fullName evidence="1">Integrase catalytic domain-containing protein</fullName>
    </recommendedName>
</protein>
<dbReference type="EMBL" id="RQXS01000073">
    <property type="protein sequence ID" value="RZN56117.1"/>
    <property type="molecule type" value="Genomic_DNA"/>
</dbReference>
<feature type="non-terminal residue" evidence="2">
    <location>
        <position position="1"/>
    </location>
</feature>
<evidence type="ECO:0000313" key="2">
    <source>
        <dbReference type="EMBL" id="RZN56117.1"/>
    </source>
</evidence>
<dbReference type="AlphaFoldDB" id="A0A8B3TFB3"/>
<name>A0A8B3TFB3_AVIPA</name>
<evidence type="ECO:0000259" key="1">
    <source>
        <dbReference type="Pfam" id="PF13333"/>
    </source>
</evidence>
<organism evidence="2 3">
    <name type="scientific">Avibacterium paragallinarum</name>
    <name type="common">Haemophilus gallinarum</name>
    <dbReference type="NCBI Taxonomy" id="728"/>
    <lineage>
        <taxon>Bacteria</taxon>
        <taxon>Pseudomonadati</taxon>
        <taxon>Pseudomonadota</taxon>
        <taxon>Gammaproteobacteria</taxon>
        <taxon>Pasteurellales</taxon>
        <taxon>Pasteurellaceae</taxon>
        <taxon>Avibacterium</taxon>
    </lineage>
</organism>